<dbReference type="eggNOG" id="COG3137">
    <property type="taxonomic scope" value="Bacteria"/>
</dbReference>
<dbReference type="Proteomes" id="UP000030341">
    <property type="component" value="Chromosome 2"/>
</dbReference>
<proteinExistence type="predicted"/>
<dbReference type="InterPro" id="IPR007433">
    <property type="entry name" value="DUF481"/>
</dbReference>
<feature type="chain" id="PRO_5002028383" description="DUF481 domain-containing protein" evidence="1">
    <location>
        <begin position="25"/>
        <end position="369"/>
    </location>
</feature>
<evidence type="ECO:0000313" key="3">
    <source>
        <dbReference type="Proteomes" id="UP000030341"/>
    </source>
</evidence>
<accession>A0A0A7EK59</accession>
<reference evidence="2 3" key="1">
    <citation type="submission" date="2014-11" db="EMBL/GenBank/DDBJ databases">
        <title>Complete Genome Sequence of Pseudoalteromonas sp. Strain OCN003 Isolated from Kaneohe Bay, Oahu, Hawaii.</title>
        <authorList>
            <person name="Beurmann S."/>
            <person name="Videau P."/>
            <person name="Ushijima B."/>
            <person name="Smith A.M."/>
            <person name="Aeby G.S."/>
            <person name="Callahan S.M."/>
            <person name="Belcaid M."/>
        </authorList>
    </citation>
    <scope>NUCLEOTIDE SEQUENCE [LARGE SCALE GENOMIC DNA]</scope>
    <source>
        <strain evidence="2 3">OCN003</strain>
    </source>
</reference>
<organism evidence="2 3">
    <name type="scientific">Pseudoalteromonas piratica</name>
    <dbReference type="NCBI Taxonomy" id="1348114"/>
    <lineage>
        <taxon>Bacteria</taxon>
        <taxon>Pseudomonadati</taxon>
        <taxon>Pseudomonadota</taxon>
        <taxon>Gammaproteobacteria</taxon>
        <taxon>Alteromonadales</taxon>
        <taxon>Pseudoalteromonadaceae</taxon>
        <taxon>Pseudoalteromonas</taxon>
    </lineage>
</organism>
<dbReference type="STRING" id="1348114.OM33_18205"/>
<dbReference type="HOGENOM" id="CLU_743374_0_0_6"/>
<keyword evidence="1" id="KW-0732">Signal</keyword>
<keyword evidence="3" id="KW-1185">Reference proteome</keyword>
<feature type="signal peptide" evidence="1">
    <location>
        <begin position="1"/>
        <end position="24"/>
    </location>
</feature>
<gene>
    <name evidence="2" type="ORF">OM33_18205</name>
</gene>
<dbReference type="EMBL" id="CP009889">
    <property type="protein sequence ID" value="AIY67014.1"/>
    <property type="molecule type" value="Genomic_DNA"/>
</dbReference>
<protein>
    <recommendedName>
        <fullName evidence="4">DUF481 domain-containing protein</fullName>
    </recommendedName>
</protein>
<sequence>MFLMKILPLFVLTASVVSSFSLHSQTYPIWQPQAPVIDAKFDWVKTTSGEWLKGDIITMYEEELEFDSDEFGIQSIDISDVAELYSKGEQSIRLNDGTVMSGKLIIKDNKLTLTDEDNQHILSIDSLLSIASADGNELDYWDGEVNFGTNFRRGNSEQSDYTISAEAQRRTSTSRFSSAFISNFSERVIQETGKKEETTDDQRLTANFDWFFSPKVFIRVADYEYFADQFGNIDKRHTFGIGVGYELLDTTDFSWEVNAGPSYQSTDYLTVETGQDDNETSAVINLGTLLKWDITKDIGFDADYQVKIVSEDAGRYIHRLKTGFEVDLIADFDLDLSFYLDRIENPKPTGSFTPNKNDYRFVVSLGYEF</sequence>
<evidence type="ECO:0000256" key="1">
    <source>
        <dbReference type="SAM" id="SignalP"/>
    </source>
</evidence>
<dbReference type="KEGG" id="pseo:OM33_18205"/>
<dbReference type="Pfam" id="PF04338">
    <property type="entry name" value="DUF481"/>
    <property type="match status" value="1"/>
</dbReference>
<name>A0A0A7EK59_9GAMM</name>
<dbReference type="AlphaFoldDB" id="A0A0A7EK59"/>
<evidence type="ECO:0008006" key="4">
    <source>
        <dbReference type="Google" id="ProtNLM"/>
    </source>
</evidence>
<evidence type="ECO:0000313" key="2">
    <source>
        <dbReference type="EMBL" id="AIY67014.1"/>
    </source>
</evidence>
<dbReference type="OrthoDB" id="5848222at2"/>